<keyword evidence="11" id="KW-0472">Membrane</keyword>
<evidence type="ECO:0000256" key="2">
    <source>
        <dbReference type="ARBA" id="ARBA00004648"/>
    </source>
</evidence>
<name>A0ABQ6XEW6_PEDPE</name>
<evidence type="ECO:0000256" key="11">
    <source>
        <dbReference type="ARBA" id="ARBA00023136"/>
    </source>
</evidence>
<reference evidence="16" key="2">
    <citation type="submission" date="2020-03" db="EMBL/GenBank/DDBJ databases">
        <title>SpeciesPrimer: A bioinformatics pipeline dedicated to the design of qPCR primers for the quantification of bacterial species.</title>
        <authorList>
            <person name="Dreier M."/>
            <person name="Berthoud H."/>
            <person name="Shani N."/>
            <person name="Wechsler D."/>
            <person name="Junier P."/>
        </authorList>
    </citation>
    <scope>NUCLEOTIDE SEQUENCE [LARGE SCALE GENOMIC DNA]</scope>
    <source>
        <strain evidence="16">FAM13073</strain>
    </source>
</reference>
<evidence type="ECO:0000256" key="1">
    <source>
        <dbReference type="ARBA" id="ARBA00004323"/>
    </source>
</evidence>
<comment type="subcellular location">
    <subcellularLocation>
        <location evidence="2">Endoplasmic reticulum membrane</location>
        <topology evidence="2">Single-pass type II membrane protein</topology>
    </subcellularLocation>
    <subcellularLocation>
        <location evidence="1">Golgi apparatus membrane</location>
        <topology evidence="1">Single-pass type II membrane protein</topology>
    </subcellularLocation>
</comment>
<keyword evidence="9" id="KW-1133">Transmembrane helix</keyword>
<keyword evidence="6" id="KW-0479">Metal-binding</keyword>
<dbReference type="EMBL" id="WENB01000006">
    <property type="protein sequence ID" value="KAF0412439.1"/>
    <property type="molecule type" value="Genomic_DNA"/>
</dbReference>
<keyword evidence="5" id="KW-0812">Transmembrane</keyword>
<dbReference type="PANTHER" id="PTHR46025:SF3">
    <property type="entry name" value="XYLOSYLTRANSFERASE OXT"/>
    <property type="match status" value="1"/>
</dbReference>
<keyword evidence="12" id="KW-1015">Disulfide bond</keyword>
<keyword evidence="10" id="KW-0333">Golgi apparatus</keyword>
<organism evidence="15 16">
    <name type="scientific">Pediococcus pentosaceus</name>
    <dbReference type="NCBI Taxonomy" id="1255"/>
    <lineage>
        <taxon>Bacteria</taxon>
        <taxon>Bacillati</taxon>
        <taxon>Bacillota</taxon>
        <taxon>Bacilli</taxon>
        <taxon>Lactobacillales</taxon>
        <taxon>Lactobacillaceae</taxon>
        <taxon>Pediococcus</taxon>
    </lineage>
</organism>
<dbReference type="Pfam" id="PF02485">
    <property type="entry name" value="Branch"/>
    <property type="match status" value="1"/>
</dbReference>
<evidence type="ECO:0000256" key="6">
    <source>
        <dbReference type="ARBA" id="ARBA00022723"/>
    </source>
</evidence>
<evidence type="ECO:0000256" key="13">
    <source>
        <dbReference type="ARBA" id="ARBA00023180"/>
    </source>
</evidence>
<evidence type="ECO:0000256" key="4">
    <source>
        <dbReference type="ARBA" id="ARBA00022679"/>
    </source>
</evidence>
<gene>
    <name evidence="15" type="ORF">GBO79_09045</name>
</gene>
<evidence type="ECO:0000256" key="8">
    <source>
        <dbReference type="ARBA" id="ARBA00022968"/>
    </source>
</evidence>
<keyword evidence="8" id="KW-0735">Signal-anchor</keyword>
<evidence type="ECO:0000256" key="10">
    <source>
        <dbReference type="ARBA" id="ARBA00023034"/>
    </source>
</evidence>
<evidence type="ECO:0000313" key="16">
    <source>
        <dbReference type="Proteomes" id="UP000472573"/>
    </source>
</evidence>
<keyword evidence="13" id="KW-0325">Glycoprotein</keyword>
<keyword evidence="3" id="KW-0328">Glycosyltransferase</keyword>
<evidence type="ECO:0000256" key="12">
    <source>
        <dbReference type="ARBA" id="ARBA00023157"/>
    </source>
</evidence>
<comment type="caution">
    <text evidence="15">The sequence shown here is derived from an EMBL/GenBank/DDBJ whole genome shotgun (WGS) entry which is preliminary data.</text>
</comment>
<accession>A0ABQ6XEW6</accession>
<evidence type="ECO:0000256" key="3">
    <source>
        <dbReference type="ARBA" id="ARBA00022676"/>
    </source>
</evidence>
<keyword evidence="7" id="KW-0256">Endoplasmic reticulum</keyword>
<reference evidence="15 16" key="1">
    <citation type="submission" date="2019-10" db="EMBL/GenBank/DDBJ databases">
        <authorList>
            <person name="Irmler S."/>
            <person name="Berthoud H."/>
            <person name="Roetschi A."/>
            <person name="Arias E."/>
            <person name="Shani N."/>
            <person name="Wuethrich D."/>
            <person name="Bruggmann R."/>
        </authorList>
    </citation>
    <scope>NUCLEOTIDE SEQUENCE [LARGE SCALE GENOMIC DNA]</scope>
    <source>
        <strain evidence="15 16">FAM13073</strain>
    </source>
</reference>
<evidence type="ECO:0000313" key="15">
    <source>
        <dbReference type="EMBL" id="KAF0412439.1"/>
    </source>
</evidence>
<dbReference type="InterPro" id="IPR043538">
    <property type="entry name" value="XYLT"/>
</dbReference>
<evidence type="ECO:0000256" key="14">
    <source>
        <dbReference type="ARBA" id="ARBA00042865"/>
    </source>
</evidence>
<protein>
    <recommendedName>
        <fullName evidence="14">Peptide O-xylosyltransferase</fullName>
    </recommendedName>
</protein>
<keyword evidence="16" id="KW-1185">Reference proteome</keyword>
<evidence type="ECO:0000256" key="7">
    <source>
        <dbReference type="ARBA" id="ARBA00022824"/>
    </source>
</evidence>
<dbReference type="InterPro" id="IPR003406">
    <property type="entry name" value="Glyco_trans_14"/>
</dbReference>
<dbReference type="PANTHER" id="PTHR46025">
    <property type="entry name" value="XYLOSYLTRANSFERASE OXT"/>
    <property type="match status" value="1"/>
</dbReference>
<dbReference type="Proteomes" id="UP000472573">
    <property type="component" value="Unassembled WGS sequence"/>
</dbReference>
<sequence>MQAFLLMTKDISEEFLNLVKALDSDTHTIFIHVDRKSGDFNEDIVKNNLHHSAAIFVPRVDVTWGGFSIVRGELSLMKVANAYGEFNHFHLLSGEDFPVKNNEQIDNYFENHPDVNFLEISQRIPEQNQDRFRLRYQQYHFLQDKFIGQKHNIFKYIDFASCYLQRFLGINRTRHIKIQSGAQWFSLNQKLIRYIVEHEKWIIKHFKNTYCPDETFIQTLIADTEYMQTLYNSGQENLRFVEFYWKAKHNLTPRYLNVRDIHLIDNKKYFFARKFSKEVSDVFLRNLKNDL</sequence>
<proteinExistence type="predicted"/>
<evidence type="ECO:0000256" key="9">
    <source>
        <dbReference type="ARBA" id="ARBA00022989"/>
    </source>
</evidence>
<evidence type="ECO:0000256" key="5">
    <source>
        <dbReference type="ARBA" id="ARBA00022692"/>
    </source>
</evidence>
<keyword evidence="4 15" id="KW-0808">Transferase</keyword>
<dbReference type="GO" id="GO:0016740">
    <property type="term" value="F:transferase activity"/>
    <property type="evidence" value="ECO:0007669"/>
    <property type="project" value="UniProtKB-KW"/>
</dbReference>